<dbReference type="InterPro" id="IPR015797">
    <property type="entry name" value="NUDIX_hydrolase-like_dom_sf"/>
</dbReference>
<dbReference type="AlphaFoldDB" id="A0A1F4XK61"/>
<organism evidence="2 3">
    <name type="scientific">Candidatus Abawacabacteria bacterium RBG_16_42_10</name>
    <dbReference type="NCBI Taxonomy" id="1817814"/>
    <lineage>
        <taxon>Bacteria</taxon>
        <taxon>Candidatus Abawacaibacteriota</taxon>
    </lineage>
</organism>
<dbReference type="EMBL" id="MEWR01000011">
    <property type="protein sequence ID" value="OGC82077.1"/>
    <property type="molecule type" value="Genomic_DNA"/>
</dbReference>
<sequence length="169" mass="19150">MPADKISLEQAKENKLFYFVANVVVYRDSDGRCLILRRSDDEKVHPGRYGVVGGKMEWEQMNIDQPGRINGDVLDYPDAVEELLRREVQEEAGIEIHPHLKYVNSVAFIRPDGVPVVLVKFAAQYKSGDVTIEEGAFTDHAWVNSEEVKKYECIDGICEEVGFAIKIFS</sequence>
<reference evidence="2 3" key="1">
    <citation type="journal article" date="2016" name="Nat. Commun.">
        <title>Thousands of microbial genomes shed light on interconnected biogeochemical processes in an aquifer system.</title>
        <authorList>
            <person name="Anantharaman K."/>
            <person name="Brown C.T."/>
            <person name="Hug L.A."/>
            <person name="Sharon I."/>
            <person name="Castelle C.J."/>
            <person name="Probst A.J."/>
            <person name="Thomas B.C."/>
            <person name="Singh A."/>
            <person name="Wilkins M.J."/>
            <person name="Karaoz U."/>
            <person name="Brodie E.L."/>
            <person name="Williams K.H."/>
            <person name="Hubbard S.S."/>
            <person name="Banfield J.F."/>
        </authorList>
    </citation>
    <scope>NUCLEOTIDE SEQUENCE [LARGE SCALE GENOMIC DNA]</scope>
</reference>
<proteinExistence type="predicted"/>
<dbReference type="Proteomes" id="UP000177614">
    <property type="component" value="Unassembled WGS sequence"/>
</dbReference>
<dbReference type="STRING" id="1817814.A2V81_02910"/>
<dbReference type="InterPro" id="IPR000086">
    <property type="entry name" value="NUDIX_hydrolase_dom"/>
</dbReference>
<dbReference type="CDD" id="cd02883">
    <property type="entry name" value="NUDIX_Hydrolase"/>
    <property type="match status" value="1"/>
</dbReference>
<name>A0A1F4XK61_9BACT</name>
<dbReference type="SUPFAM" id="SSF55811">
    <property type="entry name" value="Nudix"/>
    <property type="match status" value="1"/>
</dbReference>
<evidence type="ECO:0000313" key="3">
    <source>
        <dbReference type="Proteomes" id="UP000177614"/>
    </source>
</evidence>
<evidence type="ECO:0000313" key="2">
    <source>
        <dbReference type="EMBL" id="OGC82077.1"/>
    </source>
</evidence>
<gene>
    <name evidence="2" type="ORF">A2V81_02910</name>
</gene>
<comment type="caution">
    <text evidence="2">The sequence shown here is derived from an EMBL/GenBank/DDBJ whole genome shotgun (WGS) entry which is preliminary data.</text>
</comment>
<accession>A0A1F4XK61</accession>
<dbReference type="PROSITE" id="PS51462">
    <property type="entry name" value="NUDIX"/>
    <property type="match status" value="1"/>
</dbReference>
<dbReference type="Pfam" id="PF00293">
    <property type="entry name" value="NUDIX"/>
    <property type="match status" value="1"/>
</dbReference>
<dbReference type="Gene3D" id="3.90.79.10">
    <property type="entry name" value="Nucleoside Triphosphate Pyrophosphohydrolase"/>
    <property type="match status" value="1"/>
</dbReference>
<feature type="domain" description="Nudix hydrolase" evidence="1">
    <location>
        <begin position="16"/>
        <end position="166"/>
    </location>
</feature>
<protein>
    <recommendedName>
        <fullName evidence="1">Nudix hydrolase domain-containing protein</fullName>
    </recommendedName>
</protein>
<evidence type="ECO:0000259" key="1">
    <source>
        <dbReference type="PROSITE" id="PS51462"/>
    </source>
</evidence>